<keyword evidence="5" id="KW-0472">Membrane</keyword>
<dbReference type="InterPro" id="IPR050685">
    <property type="entry name" value="LDLR"/>
</dbReference>
<evidence type="ECO:0000313" key="10">
    <source>
        <dbReference type="EMBL" id="KAK7881755.1"/>
    </source>
</evidence>
<dbReference type="Pfam" id="PF00057">
    <property type="entry name" value="Ldl_recept_a"/>
    <property type="match status" value="1"/>
</dbReference>
<proteinExistence type="predicted"/>
<feature type="disulfide bond" evidence="7">
    <location>
        <begin position="27"/>
        <end position="39"/>
    </location>
</feature>
<keyword evidence="4" id="KW-1133">Transmembrane helix</keyword>
<comment type="caution">
    <text evidence="7">Lacks conserved residue(s) required for the propagation of feature annotation.</text>
</comment>
<dbReference type="InterPro" id="IPR036055">
    <property type="entry name" value="LDL_receptor-like_sf"/>
</dbReference>
<evidence type="ECO:0000256" key="4">
    <source>
        <dbReference type="ARBA" id="ARBA00022989"/>
    </source>
</evidence>
<feature type="disulfide bond" evidence="7">
    <location>
        <begin position="34"/>
        <end position="52"/>
    </location>
</feature>
<dbReference type="EMBL" id="JBBPFD010000022">
    <property type="protein sequence ID" value="KAK7881755.1"/>
    <property type="molecule type" value="Genomic_DNA"/>
</dbReference>
<accession>A0AAW0MNV6</accession>
<dbReference type="InterPro" id="IPR013320">
    <property type="entry name" value="ConA-like_dom_sf"/>
</dbReference>
<evidence type="ECO:0000313" key="11">
    <source>
        <dbReference type="Proteomes" id="UP001460270"/>
    </source>
</evidence>
<dbReference type="SMART" id="SM00192">
    <property type="entry name" value="LDLa"/>
    <property type="match status" value="1"/>
</dbReference>
<evidence type="ECO:0000256" key="8">
    <source>
        <dbReference type="SAM" id="SignalP"/>
    </source>
</evidence>
<reference evidence="11" key="1">
    <citation type="submission" date="2024-04" db="EMBL/GenBank/DDBJ databases">
        <title>Salinicola lusitanus LLJ914,a marine bacterium isolated from the Okinawa Trough.</title>
        <authorList>
            <person name="Li J."/>
        </authorList>
    </citation>
    <scope>NUCLEOTIDE SEQUENCE [LARGE SCALE GENOMIC DNA]</scope>
</reference>
<dbReference type="CDD" id="cd00112">
    <property type="entry name" value="LDLa"/>
    <property type="match status" value="1"/>
</dbReference>
<evidence type="ECO:0000256" key="3">
    <source>
        <dbReference type="ARBA" id="ARBA00022737"/>
    </source>
</evidence>
<dbReference type="AlphaFoldDB" id="A0AAW0MNV6"/>
<protein>
    <recommendedName>
        <fullName evidence="9">MAM domain-containing protein</fullName>
    </recommendedName>
</protein>
<dbReference type="Gene3D" id="4.10.400.10">
    <property type="entry name" value="Low-density Lipoprotein Receptor"/>
    <property type="match status" value="1"/>
</dbReference>
<feature type="signal peptide" evidence="8">
    <location>
        <begin position="1"/>
        <end position="24"/>
    </location>
</feature>
<organism evidence="10 11">
    <name type="scientific">Mugilogobius chulae</name>
    <name type="common">yellowstripe goby</name>
    <dbReference type="NCBI Taxonomy" id="88201"/>
    <lineage>
        <taxon>Eukaryota</taxon>
        <taxon>Metazoa</taxon>
        <taxon>Chordata</taxon>
        <taxon>Craniata</taxon>
        <taxon>Vertebrata</taxon>
        <taxon>Euteleostomi</taxon>
        <taxon>Actinopterygii</taxon>
        <taxon>Neopterygii</taxon>
        <taxon>Teleostei</taxon>
        <taxon>Neoteleostei</taxon>
        <taxon>Acanthomorphata</taxon>
        <taxon>Gobiaria</taxon>
        <taxon>Gobiiformes</taxon>
        <taxon>Gobioidei</taxon>
        <taxon>Gobiidae</taxon>
        <taxon>Gobionellinae</taxon>
        <taxon>Mugilogobius</taxon>
    </lineage>
</organism>
<evidence type="ECO:0000256" key="2">
    <source>
        <dbReference type="ARBA" id="ARBA00022692"/>
    </source>
</evidence>
<comment type="subcellular location">
    <subcellularLocation>
        <location evidence="1">Membrane</location>
        <topology evidence="1">Single-pass membrane protein</topology>
    </subcellularLocation>
</comment>
<dbReference type="Proteomes" id="UP001460270">
    <property type="component" value="Unassembled WGS sequence"/>
</dbReference>
<evidence type="ECO:0000259" key="9">
    <source>
        <dbReference type="Pfam" id="PF00629"/>
    </source>
</evidence>
<feature type="domain" description="MAM" evidence="9">
    <location>
        <begin position="60"/>
        <end position="148"/>
    </location>
</feature>
<dbReference type="InterPro" id="IPR000998">
    <property type="entry name" value="MAM_dom"/>
</dbReference>
<dbReference type="PROSITE" id="PS50068">
    <property type="entry name" value="LDLRA_2"/>
    <property type="match status" value="1"/>
</dbReference>
<dbReference type="GO" id="GO:0016192">
    <property type="term" value="P:vesicle-mediated transport"/>
    <property type="evidence" value="ECO:0007669"/>
    <property type="project" value="UniProtKB-ARBA"/>
</dbReference>
<evidence type="ECO:0000256" key="5">
    <source>
        <dbReference type="ARBA" id="ARBA00023136"/>
    </source>
</evidence>
<evidence type="ECO:0000256" key="6">
    <source>
        <dbReference type="ARBA" id="ARBA00023157"/>
    </source>
</evidence>
<gene>
    <name evidence="10" type="ORF">WMY93_030164</name>
</gene>
<sequence length="158" mass="17903">MRSELGLVCWLLALRLIVWSEAYAQNCSVQEFTCATGTCVPRDSVCDFTDDCGDGSDETDSHFLTLTGKLHTADLQSPVFQPSQTCQMRFYYYVEAELGNLQVLLQTIPLGEITLVWADSIQQPRTGTWLRTVVRFTSKHSFQVVIRGNLVLTLKFWL</sequence>
<dbReference type="InterPro" id="IPR002172">
    <property type="entry name" value="LDrepeatLR_classA_rpt"/>
</dbReference>
<name>A0AAW0MNV6_9GOBI</name>
<comment type="caution">
    <text evidence="10">The sequence shown here is derived from an EMBL/GenBank/DDBJ whole genome shotgun (WGS) entry which is preliminary data.</text>
</comment>
<keyword evidence="2" id="KW-0812">Transmembrane</keyword>
<dbReference type="Pfam" id="PF00629">
    <property type="entry name" value="MAM"/>
    <property type="match status" value="1"/>
</dbReference>
<dbReference type="SUPFAM" id="SSF49899">
    <property type="entry name" value="Concanavalin A-like lectins/glucanases"/>
    <property type="match status" value="1"/>
</dbReference>
<keyword evidence="3" id="KW-0677">Repeat</keyword>
<feature type="chain" id="PRO_5043979312" description="MAM domain-containing protein" evidence="8">
    <location>
        <begin position="25"/>
        <end position="158"/>
    </location>
</feature>
<keyword evidence="8" id="KW-0732">Signal</keyword>
<keyword evidence="6 7" id="KW-1015">Disulfide bond</keyword>
<keyword evidence="11" id="KW-1185">Reference proteome</keyword>
<dbReference type="PANTHER" id="PTHR24270">
    <property type="entry name" value="LOW-DENSITY LIPOPROTEIN RECEPTOR-RELATED"/>
    <property type="match status" value="1"/>
</dbReference>
<dbReference type="Gene3D" id="2.60.120.200">
    <property type="match status" value="1"/>
</dbReference>
<dbReference type="SUPFAM" id="SSF57424">
    <property type="entry name" value="LDL receptor-like module"/>
    <property type="match status" value="1"/>
</dbReference>
<evidence type="ECO:0000256" key="7">
    <source>
        <dbReference type="PROSITE-ProRule" id="PRU00124"/>
    </source>
</evidence>
<dbReference type="GO" id="GO:0005886">
    <property type="term" value="C:plasma membrane"/>
    <property type="evidence" value="ECO:0007669"/>
    <property type="project" value="TreeGrafter"/>
</dbReference>
<evidence type="ECO:0000256" key="1">
    <source>
        <dbReference type="ARBA" id="ARBA00004167"/>
    </source>
</evidence>